<evidence type="ECO:0000256" key="2">
    <source>
        <dbReference type="ARBA" id="ARBA00022801"/>
    </source>
</evidence>
<dbReference type="PANTHER" id="PTHR10353:SF209">
    <property type="entry name" value="GALACTOLIPID GALACTOSYLTRANSFERASE SFR2, CHLOROPLASTIC"/>
    <property type="match status" value="1"/>
</dbReference>
<dbReference type="InterPro" id="IPR001360">
    <property type="entry name" value="Glyco_hydro_1"/>
</dbReference>
<dbReference type="InterPro" id="IPR018120">
    <property type="entry name" value="Glyco_hydro_1_AS"/>
</dbReference>
<dbReference type="Gene3D" id="3.20.20.80">
    <property type="entry name" value="Glycosidases"/>
    <property type="match status" value="1"/>
</dbReference>
<dbReference type="EMBL" id="JAGQNX010000053">
    <property type="protein sequence ID" value="MCA9308237.1"/>
    <property type="molecule type" value="Genomic_DNA"/>
</dbReference>
<evidence type="ECO:0000313" key="6">
    <source>
        <dbReference type="EMBL" id="MCA9308237.1"/>
    </source>
</evidence>
<name>A0A955J2C3_UNCKA</name>
<keyword evidence="3" id="KW-0326">Glycosidase</keyword>
<dbReference type="PROSITE" id="PS00572">
    <property type="entry name" value="GLYCOSYL_HYDROL_F1_1"/>
    <property type="match status" value="1"/>
</dbReference>
<organism evidence="6 7">
    <name type="scientific">candidate division WWE3 bacterium</name>
    <dbReference type="NCBI Taxonomy" id="2053526"/>
    <lineage>
        <taxon>Bacteria</taxon>
        <taxon>Katanobacteria</taxon>
    </lineage>
</organism>
<reference evidence="6" key="1">
    <citation type="submission" date="2020-04" db="EMBL/GenBank/DDBJ databases">
        <authorList>
            <person name="Zhang T."/>
        </authorList>
    </citation>
    <scope>NUCLEOTIDE SEQUENCE</scope>
    <source>
        <strain evidence="6">HKST-UBA79</strain>
    </source>
</reference>
<accession>A0A955J2C3</accession>
<evidence type="ECO:0000256" key="1">
    <source>
        <dbReference type="ARBA" id="ARBA00010838"/>
    </source>
</evidence>
<dbReference type="GO" id="GO:0008422">
    <property type="term" value="F:beta-glucosidase activity"/>
    <property type="evidence" value="ECO:0007669"/>
    <property type="project" value="TreeGrafter"/>
</dbReference>
<evidence type="ECO:0000313" key="7">
    <source>
        <dbReference type="Proteomes" id="UP000740557"/>
    </source>
</evidence>
<protein>
    <submittedName>
        <fullName evidence="6">Glycoside hydrolase family 1 protein</fullName>
    </submittedName>
</protein>
<gene>
    <name evidence="6" type="ORF">KC980_01880</name>
</gene>
<sequence length="395" mass="46187">MQKYTFPKDFVWGTATASYQIEGDNRFSDWWQAEIHRPDKLKEHSAEGCDSYNRYEEDFDLAKKLNNNGIRISLEWARIEPEEGVFNEQELEHYKKVLQAARQRGLQTFVTLHHFTNPMWIYKKGHWANIKTPKYFARYAKKVGESLGSEVDVFLTINEPQVYALMGYVLGNWPPFSKNYFKSLIVQINFMRAHVLAYKELKKINTHYTVGIVKNIVWYETKPKGAALWDKCAVKFLNFIGRDFFLLPISNQLDLIGLNYYFTNRVVNLKQSNPNTVVSDLGWWINPEGLGKILNSLKRYKVPVYITENGVADAQDKLRVTFIQEHLAQVAKAIENGADVRGYFHWSLIDNFEWAEGYWPRFGLVEIDRTNGLERKPRKSFDYYAKVCKTGEVEL</sequence>
<dbReference type="GO" id="GO:0005975">
    <property type="term" value="P:carbohydrate metabolic process"/>
    <property type="evidence" value="ECO:0007669"/>
    <property type="project" value="InterPro"/>
</dbReference>
<reference evidence="6" key="2">
    <citation type="journal article" date="2021" name="Microbiome">
        <title>Successional dynamics and alternative stable states in a saline activated sludge microbial community over 9 years.</title>
        <authorList>
            <person name="Wang Y."/>
            <person name="Ye J."/>
            <person name="Ju F."/>
            <person name="Liu L."/>
            <person name="Boyd J.A."/>
            <person name="Deng Y."/>
            <person name="Parks D.H."/>
            <person name="Jiang X."/>
            <person name="Yin X."/>
            <person name="Woodcroft B.J."/>
            <person name="Tyson G.W."/>
            <person name="Hugenholtz P."/>
            <person name="Polz M.F."/>
            <person name="Zhang T."/>
        </authorList>
    </citation>
    <scope>NUCLEOTIDE SEQUENCE</scope>
    <source>
        <strain evidence="6">HKST-UBA79</strain>
    </source>
</reference>
<dbReference type="Pfam" id="PF00232">
    <property type="entry name" value="Glyco_hydro_1"/>
    <property type="match status" value="2"/>
</dbReference>
<comment type="caution">
    <text evidence="6">The sequence shown here is derived from an EMBL/GenBank/DDBJ whole genome shotgun (WGS) entry which is preliminary data.</text>
</comment>
<feature type="active site" description="Nucleophile" evidence="4">
    <location>
        <position position="308"/>
    </location>
</feature>
<dbReference type="PANTHER" id="PTHR10353">
    <property type="entry name" value="GLYCOSYL HYDROLASE"/>
    <property type="match status" value="1"/>
</dbReference>
<proteinExistence type="inferred from homology"/>
<keyword evidence="2 6" id="KW-0378">Hydrolase</keyword>
<dbReference type="Proteomes" id="UP000740557">
    <property type="component" value="Unassembled WGS sequence"/>
</dbReference>
<comment type="similarity">
    <text evidence="1 5">Belongs to the glycosyl hydrolase 1 family.</text>
</comment>
<dbReference type="AlphaFoldDB" id="A0A955J2C3"/>
<evidence type="ECO:0000256" key="4">
    <source>
        <dbReference type="PROSITE-ProRule" id="PRU10055"/>
    </source>
</evidence>
<evidence type="ECO:0000256" key="5">
    <source>
        <dbReference type="RuleBase" id="RU003690"/>
    </source>
</evidence>
<dbReference type="InterPro" id="IPR017853">
    <property type="entry name" value="GH"/>
</dbReference>
<evidence type="ECO:0000256" key="3">
    <source>
        <dbReference type="ARBA" id="ARBA00023295"/>
    </source>
</evidence>
<dbReference type="SUPFAM" id="SSF51445">
    <property type="entry name" value="(Trans)glycosidases"/>
    <property type="match status" value="1"/>
</dbReference>
<dbReference type="PRINTS" id="PR00131">
    <property type="entry name" value="GLHYDRLASE1"/>
</dbReference>